<reference evidence="2" key="1">
    <citation type="submission" date="2019-08" db="EMBL/GenBank/DDBJ databases">
        <authorList>
            <person name="Kucharzyk K."/>
            <person name="Murdoch R.W."/>
            <person name="Higgins S."/>
            <person name="Loffler F."/>
        </authorList>
    </citation>
    <scope>NUCLEOTIDE SEQUENCE</scope>
</reference>
<feature type="transmembrane region" description="Helical" evidence="1">
    <location>
        <begin position="67"/>
        <end position="87"/>
    </location>
</feature>
<keyword evidence="1" id="KW-0812">Transmembrane</keyword>
<comment type="caution">
    <text evidence="2">The sequence shown here is derived from an EMBL/GenBank/DDBJ whole genome shotgun (WGS) entry which is preliminary data.</text>
</comment>
<dbReference type="InterPro" id="IPR046107">
    <property type="entry name" value="DUF6044"/>
</dbReference>
<keyword evidence="1" id="KW-1133">Transmembrane helix</keyword>
<sequence length="415" mass="48354">MATLPLIIYVFLRLFNSKDNKFNGKVSLLVLFPIISNFTAQGIFILGVWFIGLIYYSLKRKSINKNLLFGFLFLVIGYILVNLRLFYSMFMVKEILNRSIFNVPPSNLFQSFIDYLTKGFYHGSTLQYKIILPTVIIGVPFINFRYRRDGFTKIVSFSTVLIILFSFIAGLYDAKLLTEFIKAVVPPLDGFNWGRIVYFNRVLWYVAFCGILIGICKYSKIKYLAYMLAIMQICYIITVPVEYNDSVKNLFHKNFESKGNITYSEFYSQSLFSKIKKDVNYNGEAVIAFGYHPAVLTYNGFNTIDGYMNSYPLTYMKKFRELIAPELEINERDRAYFDMWGGRLYVYSSEMSYEPTRNKVTDSVNLNINMNIFSELKGKYILSRGKIKNSDELGIKLLNTYDDESGIYTIYLYER</sequence>
<keyword evidence="1" id="KW-0472">Membrane</keyword>
<evidence type="ECO:0000256" key="1">
    <source>
        <dbReference type="SAM" id="Phobius"/>
    </source>
</evidence>
<feature type="transmembrane region" description="Helical" evidence="1">
    <location>
        <begin position="154"/>
        <end position="172"/>
    </location>
</feature>
<accession>A0A644Z402</accession>
<dbReference type="Pfam" id="PF19510">
    <property type="entry name" value="DUF6044"/>
    <property type="match status" value="1"/>
</dbReference>
<feature type="transmembrane region" description="Helical" evidence="1">
    <location>
        <begin position="196"/>
        <end position="216"/>
    </location>
</feature>
<dbReference type="AlphaFoldDB" id="A0A644Z402"/>
<organism evidence="2">
    <name type="scientific">bioreactor metagenome</name>
    <dbReference type="NCBI Taxonomy" id="1076179"/>
    <lineage>
        <taxon>unclassified sequences</taxon>
        <taxon>metagenomes</taxon>
        <taxon>ecological metagenomes</taxon>
    </lineage>
</organism>
<evidence type="ECO:0000313" key="2">
    <source>
        <dbReference type="EMBL" id="MPM35337.1"/>
    </source>
</evidence>
<feature type="transmembrane region" description="Helical" evidence="1">
    <location>
        <begin position="223"/>
        <end position="241"/>
    </location>
</feature>
<feature type="transmembrane region" description="Helical" evidence="1">
    <location>
        <begin position="27"/>
        <end position="55"/>
    </location>
</feature>
<name>A0A644Z402_9ZZZZ</name>
<protein>
    <submittedName>
        <fullName evidence="2">Uncharacterized protein</fullName>
    </submittedName>
</protein>
<proteinExistence type="predicted"/>
<dbReference type="EMBL" id="VSSQ01007254">
    <property type="protein sequence ID" value="MPM35337.1"/>
    <property type="molecule type" value="Genomic_DNA"/>
</dbReference>
<feature type="transmembrane region" description="Helical" evidence="1">
    <location>
        <begin position="126"/>
        <end position="142"/>
    </location>
</feature>
<gene>
    <name evidence="2" type="ORF">SDC9_81927</name>
</gene>